<dbReference type="EMBL" id="LKEB01000002">
    <property type="protein sequence ID" value="ROW17785.1"/>
    <property type="molecule type" value="Genomic_DNA"/>
</dbReference>
<accession>A0A423XMT3</accession>
<protein>
    <submittedName>
        <fullName evidence="2">Uncharacterized protein</fullName>
    </submittedName>
</protein>
<dbReference type="InParanoid" id="A0A423XMT3"/>
<sequence length="224" mass="24115">MSQQTVPKAQPRPSNTKQGELPDEVGHILVKSLQLGAGAGACGTLFGATAGIIRATPTPFLFSLVTGFQWFGLSSVFYGTRKLAIQRYGPEHKVTPRQKVEASAIAGAVSVVPIGLLLRGPRSILPGVFVFSLLGAGGQYAANRWSASESPPSVEKTSWVNSRWSPMTKLSDEQYETLLEDKILKLDADIAVINDNIAVLKAQKEAQKATDNVAKQPSLRDDKR</sequence>
<dbReference type="PANTHER" id="PTHR41390">
    <property type="entry name" value="CHROMOSOME 7, WHOLE GENOME SHOTGUN SEQUENCE"/>
    <property type="match status" value="1"/>
</dbReference>
<dbReference type="OrthoDB" id="5565730at2759"/>
<gene>
    <name evidence="2" type="ORF">VPNG_00881</name>
</gene>
<feature type="compositionally biased region" description="Polar residues" evidence="1">
    <location>
        <begin position="1"/>
        <end position="18"/>
    </location>
</feature>
<comment type="caution">
    <text evidence="2">The sequence shown here is derived from an EMBL/GenBank/DDBJ whole genome shotgun (WGS) entry which is preliminary data.</text>
</comment>
<reference evidence="2 3" key="1">
    <citation type="submission" date="2015-09" db="EMBL/GenBank/DDBJ databases">
        <title>Host preference determinants of Valsa canker pathogens revealed by comparative genomics.</title>
        <authorList>
            <person name="Yin Z."/>
            <person name="Huang L."/>
        </authorList>
    </citation>
    <scope>NUCLEOTIDE SEQUENCE [LARGE SCALE GENOMIC DNA]</scope>
    <source>
        <strain evidence="2 3">SXYLt</strain>
    </source>
</reference>
<feature type="region of interest" description="Disordered" evidence="1">
    <location>
        <begin position="1"/>
        <end position="21"/>
    </location>
</feature>
<dbReference type="Proteomes" id="UP000285146">
    <property type="component" value="Unassembled WGS sequence"/>
</dbReference>
<dbReference type="PANTHER" id="PTHR41390:SF1">
    <property type="entry name" value="NADH-UBIQUINONE OXIDOREDUCTASE 213 KDA SUBUNIT"/>
    <property type="match status" value="1"/>
</dbReference>
<evidence type="ECO:0000256" key="1">
    <source>
        <dbReference type="SAM" id="MobiDB-lite"/>
    </source>
</evidence>
<evidence type="ECO:0000313" key="3">
    <source>
        <dbReference type="Proteomes" id="UP000285146"/>
    </source>
</evidence>
<organism evidence="2 3">
    <name type="scientific">Cytospora leucostoma</name>
    <dbReference type="NCBI Taxonomy" id="1230097"/>
    <lineage>
        <taxon>Eukaryota</taxon>
        <taxon>Fungi</taxon>
        <taxon>Dikarya</taxon>
        <taxon>Ascomycota</taxon>
        <taxon>Pezizomycotina</taxon>
        <taxon>Sordariomycetes</taxon>
        <taxon>Sordariomycetidae</taxon>
        <taxon>Diaporthales</taxon>
        <taxon>Cytosporaceae</taxon>
        <taxon>Cytospora</taxon>
    </lineage>
</organism>
<keyword evidence="3" id="KW-1185">Reference proteome</keyword>
<dbReference type="STRING" id="1230097.A0A423XMT3"/>
<evidence type="ECO:0000313" key="2">
    <source>
        <dbReference type="EMBL" id="ROW17785.1"/>
    </source>
</evidence>
<name>A0A423XMT3_9PEZI</name>
<proteinExistence type="predicted"/>
<dbReference type="AlphaFoldDB" id="A0A423XMT3"/>